<accession>A0ABS2E0V0</accession>
<name>A0ABS2E0V0_9BACT</name>
<dbReference type="EMBL" id="JACLYZ010000015">
    <property type="protein sequence ID" value="MBM6735228.1"/>
    <property type="molecule type" value="Genomic_DNA"/>
</dbReference>
<dbReference type="PROSITE" id="PS51257">
    <property type="entry name" value="PROKAR_LIPOPROTEIN"/>
    <property type="match status" value="1"/>
</dbReference>
<gene>
    <name evidence="1" type="primary">lptC</name>
    <name evidence="1" type="ORF">H7U35_08345</name>
</gene>
<dbReference type="Pfam" id="PF06835">
    <property type="entry name" value="LptC"/>
    <property type="match status" value="1"/>
</dbReference>
<sequence>MSSDIYRWIRHKMTSITIACGVMVMLVLFSSCSGRKKELGAAITERDSLPVMDTRGVVTLVSDSGVIRYRVNAEEWKVYDRKSPSYWSFEKGVYVEKFDSLFQVEASIKADTAYYYDKQKLWKLISNVHIQNLKGEKFDTELLFWDQNKQKVYSDKEVRIEQPDQIIYAVGFESNEQLTKYTFFKTNGIFYIDEDTGTAPADTLQADTVK</sequence>
<keyword evidence="2" id="KW-1185">Reference proteome</keyword>
<organism evidence="1 2">
    <name type="scientific">Mediterranea massiliensis</name>
    <dbReference type="NCBI Taxonomy" id="1841865"/>
    <lineage>
        <taxon>Bacteria</taxon>
        <taxon>Pseudomonadati</taxon>
        <taxon>Bacteroidota</taxon>
        <taxon>Bacteroidia</taxon>
        <taxon>Bacteroidales</taxon>
        <taxon>Bacteroidaceae</taxon>
        <taxon>Mediterranea</taxon>
    </lineage>
</organism>
<dbReference type="InterPro" id="IPR010664">
    <property type="entry name" value="LipoPS_assembly_LptC-rel"/>
</dbReference>
<proteinExistence type="predicted"/>
<dbReference type="NCBIfam" id="TIGR04409">
    <property type="entry name" value="LptC_YrbK"/>
    <property type="match status" value="1"/>
</dbReference>
<evidence type="ECO:0000313" key="1">
    <source>
        <dbReference type="EMBL" id="MBM6735228.1"/>
    </source>
</evidence>
<protein>
    <submittedName>
        <fullName evidence="1">LPS export ABC transporter periplasmic protein LptC</fullName>
    </submittedName>
</protein>
<dbReference type="InterPro" id="IPR026265">
    <property type="entry name" value="LptC"/>
</dbReference>
<comment type="caution">
    <text evidence="1">The sequence shown here is derived from an EMBL/GenBank/DDBJ whole genome shotgun (WGS) entry which is preliminary data.</text>
</comment>
<dbReference type="Gene3D" id="2.60.450.10">
    <property type="entry name" value="Lipopolysaccharide (LPS) transport protein A like domain"/>
    <property type="match status" value="1"/>
</dbReference>
<evidence type="ECO:0000313" key="2">
    <source>
        <dbReference type="Proteomes" id="UP000766986"/>
    </source>
</evidence>
<reference evidence="1 2" key="1">
    <citation type="journal article" date="2021" name="Sci. Rep.">
        <title>The distribution of antibiotic resistance genes in chicken gut microbiota commensals.</title>
        <authorList>
            <person name="Juricova H."/>
            <person name="Matiasovicova J."/>
            <person name="Kubasova T."/>
            <person name="Cejkova D."/>
            <person name="Rychlik I."/>
        </authorList>
    </citation>
    <scope>NUCLEOTIDE SEQUENCE [LARGE SCALE GENOMIC DNA]</scope>
    <source>
        <strain evidence="1 2">An772</strain>
    </source>
</reference>
<dbReference type="Proteomes" id="UP000766986">
    <property type="component" value="Unassembled WGS sequence"/>
</dbReference>